<keyword evidence="3" id="KW-1185">Reference proteome</keyword>
<sequence>MPDLAIVIPIYNESANIGALLREWGEALDAVGADYRFITLNDGSKDNTAEVLASAATELGDRIDVVNKANSGHGRTCRFGYERALAADYPWILQIDSDGQCDPIYFADMWAARDQADCVFGLRVTRDDGLARAIISRMVRLSTFCLTGRDLRDANVPYRLMRHEVLARALKRVPADFDIHNVALTLALKRDPSVRWHYVPIRFRDRQGGTNSIDVPKIFKMGWNMLRALRGVS</sequence>
<dbReference type="Pfam" id="PF00535">
    <property type="entry name" value="Glycos_transf_2"/>
    <property type="match status" value="1"/>
</dbReference>
<dbReference type="InterPro" id="IPR050256">
    <property type="entry name" value="Glycosyltransferase_2"/>
</dbReference>
<proteinExistence type="predicted"/>
<accession>A0ABZ1C9Y0</accession>
<gene>
    <name evidence="2" type="ORF">K1X11_003715</name>
</gene>
<dbReference type="SUPFAM" id="SSF53448">
    <property type="entry name" value="Nucleotide-diphospho-sugar transferases"/>
    <property type="match status" value="1"/>
</dbReference>
<dbReference type="InterPro" id="IPR029044">
    <property type="entry name" value="Nucleotide-diphossugar_trans"/>
</dbReference>
<evidence type="ECO:0000313" key="3">
    <source>
        <dbReference type="Proteomes" id="UP000738431"/>
    </source>
</evidence>
<dbReference type="PANTHER" id="PTHR48090">
    <property type="entry name" value="UNDECAPRENYL-PHOSPHATE 4-DEOXY-4-FORMAMIDO-L-ARABINOSE TRANSFERASE-RELATED"/>
    <property type="match status" value="1"/>
</dbReference>
<dbReference type="Proteomes" id="UP000738431">
    <property type="component" value="Chromosome"/>
</dbReference>
<protein>
    <submittedName>
        <fullName evidence="2">Glycosyltransferase family 2 protein</fullName>
    </submittedName>
</protein>
<dbReference type="Gene3D" id="3.90.550.10">
    <property type="entry name" value="Spore Coat Polysaccharide Biosynthesis Protein SpsA, Chain A"/>
    <property type="match status" value="1"/>
</dbReference>
<organism evidence="2 3">
    <name type="scientific">Actomonas aquatica</name>
    <dbReference type="NCBI Taxonomy" id="2866162"/>
    <lineage>
        <taxon>Bacteria</taxon>
        <taxon>Pseudomonadati</taxon>
        <taxon>Verrucomicrobiota</taxon>
        <taxon>Opitutia</taxon>
        <taxon>Opitutales</taxon>
        <taxon>Opitutaceae</taxon>
        <taxon>Actomonas</taxon>
    </lineage>
</organism>
<evidence type="ECO:0000313" key="2">
    <source>
        <dbReference type="EMBL" id="WRQ88496.1"/>
    </source>
</evidence>
<dbReference type="EMBL" id="CP139781">
    <property type="protein sequence ID" value="WRQ88496.1"/>
    <property type="molecule type" value="Genomic_DNA"/>
</dbReference>
<evidence type="ECO:0000259" key="1">
    <source>
        <dbReference type="Pfam" id="PF00535"/>
    </source>
</evidence>
<feature type="domain" description="Glycosyltransferase 2-like" evidence="1">
    <location>
        <begin position="6"/>
        <end position="137"/>
    </location>
</feature>
<dbReference type="CDD" id="cd04179">
    <property type="entry name" value="DPM_DPG-synthase_like"/>
    <property type="match status" value="1"/>
</dbReference>
<dbReference type="RefSeq" id="WP_221032932.1">
    <property type="nucleotide sequence ID" value="NZ_CP139781.1"/>
</dbReference>
<name>A0ABZ1C9Y0_9BACT</name>
<dbReference type="InterPro" id="IPR001173">
    <property type="entry name" value="Glyco_trans_2-like"/>
</dbReference>
<reference evidence="2 3" key="1">
    <citation type="submission" date="2023-12" db="EMBL/GenBank/DDBJ databases">
        <title>Description of an unclassified Opitutus bacterium of Verrucomicrobiota.</title>
        <authorList>
            <person name="Zhang D.-F."/>
        </authorList>
    </citation>
    <scope>NUCLEOTIDE SEQUENCE [LARGE SCALE GENOMIC DNA]</scope>
    <source>
        <strain evidence="2 3">WL0086</strain>
    </source>
</reference>